<dbReference type="InterPro" id="IPR025110">
    <property type="entry name" value="AMP-bd_C"/>
</dbReference>
<sequence length="1234" mass="132891">MSKSRLEDGVPSSEAIEQLERERDESGLIRGASAQEAFKFDTLLDALPQTDRPAIYVAKNCPAITHAELHNFAASGLSVLDEYQVGPDDRVALLFPDGPQMVVALISVMCRATAIPLSIASTDDELVGDLRSVRATVVIGFQDKLRGELLTQRVAHELSILLFEAGPAQGTSRSPPLAATLFSLRCYFDAQRGSRTTGGSSPRPSPRWLTREDTAVLLQTSGTTGQKKLVPHLLEDVVAGALCIAASVPLGAEDLCVSQMPLHHVGGILRSVVAPILSGGAVAHLGGFAPKPSPDSSGIPIGPAMQIQGAAGEALPHGEVGAIAVRGCPLFRGYMTWTPDGGESVRGVGIGDNGWFQTGDNGYLDADGYLFVTGRAKETIKRGGETIAPAEIEDVLVTHPKVAQCAAFSMPHATLQEVVGVCVVTKAGCERPTLSELRQYCSLRLHPSKWLEILVHSSALPMGPSGKLVRINLATRMALPILLETTPQSARTFEAVEMPPRGAPLSSPISTVPFIDAVPEQEQKACPSPRPLHEEHAMTEIEAGVLAMYVALLQLKEAPGLDDDLLLYGASSLVVGQLCSQINEQYGVRVAVGTVFLKRSLRRIAEEVDAALQFADKGSTENGSVPSGNTVNSDDESDPQQPQPVRSTRFWPLFIQALPAVLIHPAIIMLKFSTFMFILVLARHYLGHTENSSPKGFATAFVIAHITVFAVLSSTLLPLVGIAFKWVVLGRCVAGRHELWGGYYLRWWLTTRVLYLCGPGSLFLSTPLMRRVYLRLLGASIGPDVSISGLTMFEVARAADLITIGARACLDSTAHVTAVCADDGTLLMEPVVVGDDCVVCSSTHIAPGAVLPDGTCIGPLSSSHELADASPEFARFCRAKSDWMGEPALWRKVLVGWPCKAFVASARASVWLPLFVMLAMQCPAYSKHDAYCWKHASRCDSTRGDLIYQHVIIQMVWWIDPARLQLLFAGVVLRALVRPFVHFGAVILVKRLVIGRFRPSPKGPWERFQIWLMREVMQIGRHRTADLCGVQALLGRHWGGVSMAMRLLGTSVGKRVFWPGVMPDVVEFDLLTVGDDVTFGSRSQIMCSDTRELAPVTLHAGSMVADRCVVLPGVVLGRNATLGSGSLAPAHAHFEPMSKTVGSTGGSTVVIEGGYTFHDFNDAGECMPPMKTDPNALIGDSSTLRPFGSTFGDVDGLRKRATGRAYVEPHRSYLLEEGSAKITSMSTSLHHRPC</sequence>
<dbReference type="SUPFAM" id="SSF47336">
    <property type="entry name" value="ACP-like"/>
    <property type="match status" value="1"/>
</dbReference>
<feature type="transmembrane region" description="Helical" evidence="4">
    <location>
        <begin position="698"/>
        <end position="724"/>
    </location>
</feature>
<dbReference type="InterPro" id="IPR000873">
    <property type="entry name" value="AMP-dep_synth/lig_dom"/>
</dbReference>
<evidence type="ECO:0000259" key="5">
    <source>
        <dbReference type="PROSITE" id="PS50075"/>
    </source>
</evidence>
<feature type="compositionally biased region" description="Polar residues" evidence="3">
    <location>
        <begin position="620"/>
        <end position="632"/>
    </location>
</feature>
<keyword evidence="4" id="KW-0812">Transmembrane</keyword>
<dbReference type="SUPFAM" id="SSF56801">
    <property type="entry name" value="Acetyl-CoA synthetase-like"/>
    <property type="match status" value="1"/>
</dbReference>
<protein>
    <recommendedName>
        <fullName evidence="5">Carrier domain-containing protein</fullName>
    </recommendedName>
</protein>
<dbReference type="Pfam" id="PF00550">
    <property type="entry name" value="PP-binding"/>
    <property type="match status" value="1"/>
</dbReference>
<feature type="region of interest" description="Disordered" evidence="3">
    <location>
        <begin position="1"/>
        <end position="26"/>
    </location>
</feature>
<keyword evidence="4" id="KW-0472">Membrane</keyword>
<dbReference type="SUPFAM" id="SSF51161">
    <property type="entry name" value="Trimeric LpxA-like enzymes"/>
    <property type="match status" value="2"/>
</dbReference>
<dbReference type="InterPro" id="IPR042099">
    <property type="entry name" value="ANL_N_sf"/>
</dbReference>
<evidence type="ECO:0000256" key="3">
    <source>
        <dbReference type="SAM" id="MobiDB-lite"/>
    </source>
</evidence>
<evidence type="ECO:0000256" key="1">
    <source>
        <dbReference type="ARBA" id="ARBA00022450"/>
    </source>
</evidence>
<dbReference type="InterPro" id="IPR009081">
    <property type="entry name" value="PP-bd_ACP"/>
</dbReference>
<dbReference type="InterPro" id="IPR036736">
    <property type="entry name" value="ACP-like_sf"/>
</dbReference>
<dbReference type="SMART" id="SM00823">
    <property type="entry name" value="PKS_PP"/>
    <property type="match status" value="1"/>
</dbReference>
<dbReference type="OrthoDB" id="3633556at2759"/>
<keyword evidence="4" id="KW-1133">Transmembrane helix</keyword>
<comment type="caution">
    <text evidence="6">The sequence shown here is derived from an EMBL/GenBank/DDBJ whole genome shotgun (WGS) entry which is preliminary data.</text>
</comment>
<keyword evidence="1" id="KW-0596">Phosphopantetheine</keyword>
<dbReference type="Gene3D" id="1.10.1200.10">
    <property type="entry name" value="ACP-like"/>
    <property type="match status" value="1"/>
</dbReference>
<gene>
    <name evidence="6" type="ORF">Ctob_000802</name>
</gene>
<dbReference type="Gene3D" id="3.40.50.12780">
    <property type="entry name" value="N-terminal domain of ligase-like"/>
    <property type="match status" value="2"/>
</dbReference>
<feature type="domain" description="Carrier" evidence="5">
    <location>
        <begin position="536"/>
        <end position="612"/>
    </location>
</feature>
<dbReference type="InterPro" id="IPR045851">
    <property type="entry name" value="AMP-bd_C_sf"/>
</dbReference>
<dbReference type="Gene3D" id="3.30.300.30">
    <property type="match status" value="1"/>
</dbReference>
<evidence type="ECO:0000313" key="6">
    <source>
        <dbReference type="EMBL" id="KOO21230.1"/>
    </source>
</evidence>
<dbReference type="GO" id="GO:0006631">
    <property type="term" value="P:fatty acid metabolic process"/>
    <property type="evidence" value="ECO:0007669"/>
    <property type="project" value="TreeGrafter"/>
</dbReference>
<dbReference type="InterPro" id="IPR020806">
    <property type="entry name" value="PKS_PP-bd"/>
</dbReference>
<dbReference type="PANTHER" id="PTHR43201">
    <property type="entry name" value="ACYL-COA SYNTHETASE"/>
    <property type="match status" value="1"/>
</dbReference>
<name>A0A0M0J402_9EUKA</name>
<dbReference type="InterPro" id="IPR011004">
    <property type="entry name" value="Trimer_LpxA-like_sf"/>
</dbReference>
<dbReference type="Gene3D" id="2.160.10.10">
    <property type="entry name" value="Hexapeptide repeat proteins"/>
    <property type="match status" value="2"/>
</dbReference>
<proteinExistence type="predicted"/>
<keyword evidence="7" id="KW-1185">Reference proteome</keyword>
<evidence type="ECO:0000256" key="4">
    <source>
        <dbReference type="SAM" id="Phobius"/>
    </source>
</evidence>
<accession>A0A0M0J402</accession>
<organism evidence="6 7">
    <name type="scientific">Chrysochromulina tobinii</name>
    <dbReference type="NCBI Taxonomy" id="1460289"/>
    <lineage>
        <taxon>Eukaryota</taxon>
        <taxon>Haptista</taxon>
        <taxon>Haptophyta</taxon>
        <taxon>Prymnesiophyceae</taxon>
        <taxon>Prymnesiales</taxon>
        <taxon>Chrysochromulinaceae</taxon>
        <taxon>Chrysochromulina</taxon>
    </lineage>
</organism>
<dbReference type="EMBL" id="JWZX01003380">
    <property type="protein sequence ID" value="KOO21230.1"/>
    <property type="molecule type" value="Genomic_DNA"/>
</dbReference>
<dbReference type="Proteomes" id="UP000037460">
    <property type="component" value="Unassembled WGS sequence"/>
</dbReference>
<dbReference type="Pfam" id="PF00501">
    <property type="entry name" value="AMP-binding"/>
    <property type="match status" value="1"/>
</dbReference>
<dbReference type="PROSITE" id="PS50075">
    <property type="entry name" value="CARRIER"/>
    <property type="match status" value="1"/>
</dbReference>
<dbReference type="GO" id="GO:0031956">
    <property type="term" value="F:medium-chain fatty acid-CoA ligase activity"/>
    <property type="evidence" value="ECO:0007669"/>
    <property type="project" value="TreeGrafter"/>
</dbReference>
<evidence type="ECO:0000256" key="2">
    <source>
        <dbReference type="ARBA" id="ARBA00022553"/>
    </source>
</evidence>
<reference evidence="7" key="1">
    <citation type="journal article" date="2015" name="PLoS Genet.">
        <title>Genome Sequence and Transcriptome Analyses of Chrysochromulina tobin: Metabolic Tools for Enhanced Algal Fitness in the Prominent Order Prymnesiales (Haptophyceae).</title>
        <authorList>
            <person name="Hovde B.T."/>
            <person name="Deodato C.R."/>
            <person name="Hunsperger H.M."/>
            <person name="Ryken S.A."/>
            <person name="Yost W."/>
            <person name="Jha R.K."/>
            <person name="Patterson J."/>
            <person name="Monnat R.J. Jr."/>
            <person name="Barlow S.B."/>
            <person name="Starkenburg S.R."/>
            <person name="Cattolico R.A."/>
        </authorList>
    </citation>
    <scope>NUCLEOTIDE SEQUENCE</scope>
    <source>
        <strain evidence="7">CCMP291</strain>
    </source>
</reference>
<evidence type="ECO:0000313" key="7">
    <source>
        <dbReference type="Proteomes" id="UP000037460"/>
    </source>
</evidence>
<feature type="transmembrane region" description="Helical" evidence="4">
    <location>
        <begin position="662"/>
        <end position="686"/>
    </location>
</feature>
<dbReference type="AlphaFoldDB" id="A0A0M0J402"/>
<dbReference type="GO" id="GO:0031177">
    <property type="term" value="F:phosphopantetheine binding"/>
    <property type="evidence" value="ECO:0007669"/>
    <property type="project" value="InterPro"/>
</dbReference>
<dbReference type="PANTHER" id="PTHR43201:SF10">
    <property type="entry name" value="CARRIER DOMAIN-CONTAINING PROTEIN"/>
    <property type="match status" value="1"/>
</dbReference>
<feature type="region of interest" description="Disordered" evidence="3">
    <location>
        <begin position="617"/>
        <end position="644"/>
    </location>
</feature>
<keyword evidence="2" id="KW-0597">Phosphoprotein</keyword>
<dbReference type="Pfam" id="PF13193">
    <property type="entry name" value="AMP-binding_C"/>
    <property type="match status" value="1"/>
</dbReference>